<evidence type="ECO:0008006" key="3">
    <source>
        <dbReference type="Google" id="ProtNLM"/>
    </source>
</evidence>
<proteinExistence type="predicted"/>
<accession>A0A1M6G5D9</accession>
<reference evidence="1 2" key="1">
    <citation type="submission" date="2016-11" db="EMBL/GenBank/DDBJ databases">
        <authorList>
            <person name="Jaros S."/>
            <person name="Januszkiewicz K."/>
            <person name="Wedrychowicz H."/>
        </authorList>
    </citation>
    <scope>NUCLEOTIDE SEQUENCE [LARGE SCALE GENOMIC DNA]</scope>
    <source>
        <strain evidence="1 2">DSM 21074</strain>
    </source>
</reference>
<dbReference type="RefSeq" id="WP_073108797.1">
    <property type="nucleotide sequence ID" value="NZ_FQYN01000004.1"/>
</dbReference>
<keyword evidence="2" id="KW-1185">Reference proteome</keyword>
<dbReference type="EMBL" id="FQYN01000004">
    <property type="protein sequence ID" value="SHJ05152.1"/>
    <property type="molecule type" value="Genomic_DNA"/>
</dbReference>
<name>A0A1M6G5D9_9BACT</name>
<dbReference type="PROSITE" id="PS51257">
    <property type="entry name" value="PROKAR_LIPOPROTEIN"/>
    <property type="match status" value="1"/>
</dbReference>
<dbReference type="OrthoDB" id="883488at2"/>
<evidence type="ECO:0000313" key="2">
    <source>
        <dbReference type="Proteomes" id="UP000184418"/>
    </source>
</evidence>
<protein>
    <recommendedName>
        <fullName evidence="3">Lipoprotein</fullName>
    </recommendedName>
</protein>
<gene>
    <name evidence="1" type="ORF">SAMN02745146_2124</name>
</gene>
<organism evidence="1 2">
    <name type="scientific">Hymenobacter daecheongensis DSM 21074</name>
    <dbReference type="NCBI Taxonomy" id="1121955"/>
    <lineage>
        <taxon>Bacteria</taxon>
        <taxon>Pseudomonadati</taxon>
        <taxon>Bacteroidota</taxon>
        <taxon>Cytophagia</taxon>
        <taxon>Cytophagales</taxon>
        <taxon>Hymenobacteraceae</taxon>
        <taxon>Hymenobacter</taxon>
    </lineage>
</organism>
<dbReference type="AlphaFoldDB" id="A0A1M6G5D9"/>
<dbReference type="Proteomes" id="UP000184418">
    <property type="component" value="Unassembled WGS sequence"/>
</dbReference>
<sequence length="143" mass="15260">MRHLLPLSSALFLLLAAGCNKSKPDGGQEQAAPASAAAPDSAAALRAQVAAPQAGDVYVVQFQPPGAAQRRYFFYHVFRVTPDSAYLHPARKDAADAAADLAQPDFQASANTMAYSRAELAELLQEQPGDVNKARLVQVRRAQ</sequence>
<evidence type="ECO:0000313" key="1">
    <source>
        <dbReference type="EMBL" id="SHJ05152.1"/>
    </source>
</evidence>